<accession>A0A7W8I1N2</accession>
<sequence>MSISIKTGGAAVAALAITLAAGAVHAQDRGPAQEQAPATHAESPVVVERGPNGRATAVRIGATTYKVCQTEREDGCIQPRAAGLGWGDRPLQSWPGESRGDRAAARSGR</sequence>
<evidence type="ECO:0000256" key="1">
    <source>
        <dbReference type="SAM" id="MobiDB-lite"/>
    </source>
</evidence>
<evidence type="ECO:0000256" key="2">
    <source>
        <dbReference type="SAM" id="SignalP"/>
    </source>
</evidence>
<protein>
    <submittedName>
        <fullName evidence="3">Uncharacterized protein</fullName>
    </submittedName>
</protein>
<dbReference type="EMBL" id="JACHFZ010000005">
    <property type="protein sequence ID" value="MBB5292945.1"/>
    <property type="molecule type" value="Genomic_DNA"/>
</dbReference>
<dbReference type="AlphaFoldDB" id="A0A7W8I1N2"/>
<comment type="caution">
    <text evidence="3">The sequence shown here is derived from an EMBL/GenBank/DDBJ whole genome shotgun (WGS) entry which is preliminary data.</text>
</comment>
<keyword evidence="2" id="KW-0732">Signal</keyword>
<reference evidence="3 4" key="1">
    <citation type="submission" date="2020-08" db="EMBL/GenBank/DDBJ databases">
        <title>Genomic Encyclopedia of Type Strains, Phase IV (KMG-IV): sequencing the most valuable type-strain genomes for metagenomic binning, comparative biology and taxonomic classification.</title>
        <authorList>
            <person name="Goeker M."/>
        </authorList>
    </citation>
    <scope>NUCLEOTIDE SEQUENCE [LARGE SCALE GENOMIC DNA]</scope>
    <source>
        <strain evidence="3 4">DSM 25335</strain>
    </source>
</reference>
<keyword evidence="4" id="KW-1185">Reference proteome</keyword>
<feature type="signal peptide" evidence="2">
    <location>
        <begin position="1"/>
        <end position="26"/>
    </location>
</feature>
<dbReference type="RefSeq" id="WP_183255860.1">
    <property type="nucleotide sequence ID" value="NZ_BAAAFF010000001.1"/>
</dbReference>
<organism evidence="3 4">
    <name type="scientific">Brevundimonas basaltis</name>
    <dbReference type="NCBI Taxonomy" id="472166"/>
    <lineage>
        <taxon>Bacteria</taxon>
        <taxon>Pseudomonadati</taxon>
        <taxon>Pseudomonadota</taxon>
        <taxon>Alphaproteobacteria</taxon>
        <taxon>Caulobacterales</taxon>
        <taxon>Caulobacteraceae</taxon>
        <taxon>Brevundimonas</taxon>
    </lineage>
</organism>
<evidence type="ECO:0000313" key="4">
    <source>
        <dbReference type="Proteomes" id="UP000566663"/>
    </source>
</evidence>
<feature type="chain" id="PRO_5031256694" evidence="2">
    <location>
        <begin position="27"/>
        <end position="109"/>
    </location>
</feature>
<feature type="region of interest" description="Disordered" evidence="1">
    <location>
        <begin position="24"/>
        <end position="52"/>
    </location>
</feature>
<proteinExistence type="predicted"/>
<name>A0A7W8I1N2_9CAUL</name>
<evidence type="ECO:0000313" key="3">
    <source>
        <dbReference type="EMBL" id="MBB5292945.1"/>
    </source>
</evidence>
<feature type="region of interest" description="Disordered" evidence="1">
    <location>
        <begin position="79"/>
        <end position="109"/>
    </location>
</feature>
<dbReference type="Proteomes" id="UP000566663">
    <property type="component" value="Unassembled WGS sequence"/>
</dbReference>
<gene>
    <name evidence="3" type="ORF">HNQ67_002482</name>
</gene>
<feature type="compositionally biased region" description="Basic and acidic residues" evidence="1">
    <location>
        <begin position="98"/>
        <end position="109"/>
    </location>
</feature>